<dbReference type="RefSeq" id="WP_057872790.1">
    <property type="nucleotide sequence ID" value="NZ_AZGB01000030.1"/>
</dbReference>
<reference evidence="9 10" key="1">
    <citation type="journal article" date="2015" name="Genome Announc.">
        <title>Expanding the biotechnology potential of lactobacilli through comparative genomics of 213 strains and associated genera.</title>
        <authorList>
            <person name="Sun Z."/>
            <person name="Harris H.M."/>
            <person name="McCann A."/>
            <person name="Guo C."/>
            <person name="Argimon S."/>
            <person name="Zhang W."/>
            <person name="Yang X."/>
            <person name="Jeffery I.B."/>
            <person name="Cooney J.C."/>
            <person name="Kagawa T.F."/>
            <person name="Liu W."/>
            <person name="Song Y."/>
            <person name="Salvetti E."/>
            <person name="Wrobel A."/>
            <person name="Rasinkangas P."/>
            <person name="Parkhill J."/>
            <person name="Rea M.C."/>
            <person name="O'Sullivan O."/>
            <person name="Ritari J."/>
            <person name="Douillard F.P."/>
            <person name="Paul Ross R."/>
            <person name="Yang R."/>
            <person name="Briner A.E."/>
            <person name="Felis G.E."/>
            <person name="de Vos W.M."/>
            <person name="Barrangou R."/>
            <person name="Klaenhammer T.R."/>
            <person name="Caufield P.W."/>
            <person name="Cui Y."/>
            <person name="Zhang H."/>
            <person name="O'Toole P.W."/>
        </authorList>
    </citation>
    <scope>NUCLEOTIDE SEQUENCE [LARGE SCALE GENOMIC DNA]</scope>
    <source>
        <strain evidence="9 10">DSM 18630</strain>
    </source>
</reference>
<dbReference type="SFLD" id="SFLDG00180">
    <property type="entry name" value="muconate_cycloisomerase"/>
    <property type="match status" value="1"/>
</dbReference>
<keyword evidence="4 7" id="KW-0413">Isomerase</keyword>
<comment type="caution">
    <text evidence="9">The sequence shown here is derived from an EMBL/GenBank/DDBJ whole genome shotgun (WGS) entry which is preliminary data.</text>
</comment>
<feature type="binding site" evidence="6">
    <location>
        <position position="247"/>
    </location>
    <ligand>
        <name>Mg(2+)</name>
        <dbReference type="ChEBI" id="CHEBI:18420"/>
    </ligand>
</feature>
<organism evidence="9 10">
    <name type="scientific">Liquorilactobacillus ghanensis DSM 18630</name>
    <dbReference type="NCBI Taxonomy" id="1423750"/>
    <lineage>
        <taxon>Bacteria</taxon>
        <taxon>Bacillati</taxon>
        <taxon>Bacillota</taxon>
        <taxon>Bacilli</taxon>
        <taxon>Lactobacillales</taxon>
        <taxon>Lactobacillaceae</taxon>
        <taxon>Liquorilactobacillus</taxon>
    </lineage>
</organism>
<dbReference type="SMART" id="SM00922">
    <property type="entry name" value="MR_MLE"/>
    <property type="match status" value="1"/>
</dbReference>
<dbReference type="InterPro" id="IPR029065">
    <property type="entry name" value="Enolase_C-like"/>
</dbReference>
<feature type="binding site" evidence="6">
    <location>
        <position position="194"/>
    </location>
    <ligand>
        <name>Mg(2+)</name>
        <dbReference type="ChEBI" id="CHEBI:18420"/>
    </ligand>
</feature>
<proteinExistence type="inferred from homology"/>
<evidence type="ECO:0000313" key="10">
    <source>
        <dbReference type="Proteomes" id="UP000051451"/>
    </source>
</evidence>
<dbReference type="EC" id="5.1.1.-" evidence="7"/>
<feature type="active site" description="Proton acceptor; specific for (S)-substrate epimerization" evidence="5">
    <location>
        <position position="271"/>
    </location>
</feature>
<dbReference type="Gene3D" id="3.20.20.120">
    <property type="entry name" value="Enolase-like C-terminal domain"/>
    <property type="match status" value="1"/>
</dbReference>
<keyword evidence="2 6" id="KW-0479">Metal-binding</keyword>
<feature type="domain" description="Mandelate racemase/muconate lactonizing enzyme C-terminal" evidence="8">
    <location>
        <begin position="144"/>
        <end position="243"/>
    </location>
</feature>
<dbReference type="SUPFAM" id="SSF54826">
    <property type="entry name" value="Enolase N-terminal domain-like"/>
    <property type="match status" value="1"/>
</dbReference>
<dbReference type="GO" id="GO:0016855">
    <property type="term" value="F:racemase and epimerase activity, acting on amino acids and derivatives"/>
    <property type="evidence" value="ECO:0007669"/>
    <property type="project" value="UniProtKB-UniRule"/>
</dbReference>
<accession>A0A0R1VFK4</accession>
<evidence type="ECO:0000256" key="3">
    <source>
        <dbReference type="ARBA" id="ARBA00022842"/>
    </source>
</evidence>
<dbReference type="PANTHER" id="PTHR48073">
    <property type="entry name" value="O-SUCCINYLBENZOATE SYNTHASE-RELATED"/>
    <property type="match status" value="1"/>
</dbReference>
<dbReference type="InterPro" id="IPR029017">
    <property type="entry name" value="Enolase-like_N"/>
</dbReference>
<keyword evidence="10" id="KW-1185">Reference proteome</keyword>
<dbReference type="AlphaFoldDB" id="A0A0R1VFK4"/>
<dbReference type="Pfam" id="PF02746">
    <property type="entry name" value="MR_MLE_N"/>
    <property type="match status" value="1"/>
</dbReference>
<dbReference type="STRING" id="1423750.FC89_GL002456"/>
<dbReference type="Gene3D" id="3.30.390.10">
    <property type="entry name" value="Enolase-like, N-terminal domain"/>
    <property type="match status" value="1"/>
</dbReference>
<evidence type="ECO:0000259" key="8">
    <source>
        <dbReference type="SMART" id="SM00922"/>
    </source>
</evidence>
<keyword evidence="3 6" id="KW-0460">Magnesium</keyword>
<evidence type="ECO:0000256" key="5">
    <source>
        <dbReference type="PIRSR" id="PIRSR634603-1"/>
    </source>
</evidence>
<protein>
    <recommendedName>
        <fullName evidence="7">Dipeptide epimerase</fullName>
        <ecNumber evidence="7">5.1.1.-</ecNumber>
    </recommendedName>
</protein>
<evidence type="ECO:0000256" key="6">
    <source>
        <dbReference type="PIRSR" id="PIRSR634603-3"/>
    </source>
</evidence>
<dbReference type="Pfam" id="PF13378">
    <property type="entry name" value="MR_MLE_C"/>
    <property type="match status" value="1"/>
</dbReference>
<dbReference type="SFLD" id="SFLDF00009">
    <property type="entry name" value="o-succinylbenzoate_synthase"/>
    <property type="match status" value="1"/>
</dbReference>
<dbReference type="InterPro" id="IPR013342">
    <property type="entry name" value="Mandelate_racemase_C"/>
</dbReference>
<feature type="binding site" evidence="6">
    <location>
        <position position="222"/>
    </location>
    <ligand>
        <name>Mg(2+)</name>
        <dbReference type="ChEBI" id="CHEBI:18420"/>
    </ligand>
</feature>
<evidence type="ECO:0000313" key="9">
    <source>
        <dbReference type="EMBL" id="KRM04053.1"/>
    </source>
</evidence>
<dbReference type="OrthoDB" id="9775391at2"/>
<evidence type="ECO:0000256" key="1">
    <source>
        <dbReference type="ARBA" id="ARBA00008031"/>
    </source>
</evidence>
<feature type="active site" description="Proton acceptor; specific for (R)-substrate epimerization" evidence="5">
    <location>
        <position position="165"/>
    </location>
</feature>
<dbReference type="GeneID" id="98320106"/>
<dbReference type="GO" id="GO:0046872">
    <property type="term" value="F:metal ion binding"/>
    <property type="evidence" value="ECO:0007669"/>
    <property type="project" value="UniProtKB-KW"/>
</dbReference>
<dbReference type="CDD" id="cd03319">
    <property type="entry name" value="L-Ala-DL-Glu_epimerase"/>
    <property type="match status" value="1"/>
</dbReference>
<evidence type="ECO:0000256" key="4">
    <source>
        <dbReference type="ARBA" id="ARBA00023235"/>
    </source>
</evidence>
<dbReference type="PATRIC" id="fig|1423750.3.peg.2497"/>
<gene>
    <name evidence="9" type="ORF">FC89_GL002456</name>
</gene>
<dbReference type="InterPro" id="IPR013341">
    <property type="entry name" value="Mandelate_racemase_N_dom"/>
</dbReference>
<dbReference type="SUPFAM" id="SSF51604">
    <property type="entry name" value="Enolase C-terminal domain-like"/>
    <property type="match status" value="1"/>
</dbReference>
<dbReference type="EMBL" id="AZGB01000030">
    <property type="protein sequence ID" value="KRM04053.1"/>
    <property type="molecule type" value="Genomic_DNA"/>
</dbReference>
<dbReference type="InterPro" id="IPR034603">
    <property type="entry name" value="Dipeptide_epimerase"/>
</dbReference>
<dbReference type="PANTHER" id="PTHR48073:SF2">
    <property type="entry name" value="O-SUCCINYLBENZOATE SYNTHASE"/>
    <property type="match status" value="1"/>
</dbReference>
<comment type="cofactor">
    <cofactor evidence="6 7">
        <name>Mg(2+)</name>
        <dbReference type="ChEBI" id="CHEBI:18420"/>
    </cofactor>
    <text evidence="6 7">Binds 1 Mg(2+) ion per subunit.</text>
</comment>
<name>A0A0R1VFK4_9LACO</name>
<dbReference type="Proteomes" id="UP000051451">
    <property type="component" value="Unassembled WGS sequence"/>
</dbReference>
<comment type="similarity">
    <text evidence="1 7">Belongs to the mandelate racemase/muconate lactonizing enzyme family.</text>
</comment>
<dbReference type="InterPro" id="IPR036849">
    <property type="entry name" value="Enolase-like_C_sf"/>
</dbReference>
<evidence type="ECO:0000256" key="7">
    <source>
        <dbReference type="RuleBase" id="RU366006"/>
    </source>
</evidence>
<evidence type="ECO:0000256" key="2">
    <source>
        <dbReference type="ARBA" id="ARBA00022723"/>
    </source>
</evidence>
<sequence>MTETTIKWIKIEQKHEALKRPFVTALHQVNEITAVRVRIGLANGYSGVGAAVPNEQVTGDILASMIVVMEQLIKPALLGQDVQNWNDLLEKLHQTIRGNTPAKAAFEIALYDLRAQLFQISLTALLGGKPRQVATDYTISLDKPAAMLTRAQKITAAGFSSLKIKLGEQQPAADILLVERIAKAVPTDISFRIDINQAWSVKQTLAAAAAWSAAKLKIDFIEQPVSATDLFGMQQLTAMAPFPIMADESVHSAQDALKVIQLHACDFVNIKLMKTGGLSQAQIINDLCQTAGIKCMVGCMIESRESIAAAAAFAAANTNVIYADLDSVFMSVPSAETGGFTIQGTSLLPSNDSGLGFKQKNSAKTNGSFPTI</sequence>
<dbReference type="SFLD" id="SFLDS00001">
    <property type="entry name" value="Enolase"/>
    <property type="match status" value="1"/>
</dbReference>